<reference evidence="7" key="1">
    <citation type="submission" date="2020-03" db="EMBL/GenBank/DDBJ databases">
        <title>Transcriptomic Profiling of the Digestive Tract of the Rat Flea, Xenopsylla cheopis, Following Blood Feeding and Infection with Yersinia pestis.</title>
        <authorList>
            <person name="Bland D.M."/>
            <person name="Martens C.A."/>
            <person name="Virtaneva K."/>
            <person name="Kanakabandi K."/>
            <person name="Long D."/>
            <person name="Rosenke R."/>
            <person name="Saturday G.A."/>
            <person name="Hoyt F.H."/>
            <person name="Bruno D.P."/>
            <person name="Ribeiro J.M.C."/>
            <person name="Hinnebusch J."/>
        </authorList>
    </citation>
    <scope>NUCLEOTIDE SEQUENCE</scope>
</reference>
<dbReference type="EMBL" id="GIIL01007515">
    <property type="protein sequence ID" value="NOV51241.1"/>
    <property type="molecule type" value="Transcribed_RNA"/>
</dbReference>
<evidence type="ECO:0000256" key="2">
    <source>
        <dbReference type="ARBA" id="ARBA00007304"/>
    </source>
</evidence>
<keyword evidence="4 6" id="KW-1133">Transmembrane helix</keyword>
<keyword evidence="5 6" id="KW-0472">Membrane</keyword>
<organism evidence="7">
    <name type="scientific">Xenopsylla cheopis</name>
    <name type="common">Oriental rat flea</name>
    <name type="synonym">Pulex cheopis</name>
    <dbReference type="NCBI Taxonomy" id="163159"/>
    <lineage>
        <taxon>Eukaryota</taxon>
        <taxon>Metazoa</taxon>
        <taxon>Ecdysozoa</taxon>
        <taxon>Arthropoda</taxon>
        <taxon>Hexapoda</taxon>
        <taxon>Insecta</taxon>
        <taxon>Pterygota</taxon>
        <taxon>Neoptera</taxon>
        <taxon>Endopterygota</taxon>
        <taxon>Siphonaptera</taxon>
        <taxon>Pulicidae</taxon>
        <taxon>Xenopsyllinae</taxon>
        <taxon>Xenopsylla</taxon>
    </lineage>
</organism>
<dbReference type="Pfam" id="PF15990">
    <property type="entry name" value="UPF0767"/>
    <property type="match status" value="1"/>
</dbReference>
<proteinExistence type="inferred from homology"/>
<feature type="transmembrane region" description="Helical" evidence="6">
    <location>
        <begin position="12"/>
        <end position="31"/>
    </location>
</feature>
<evidence type="ECO:0000256" key="1">
    <source>
        <dbReference type="ARBA" id="ARBA00004167"/>
    </source>
</evidence>
<sequence length="85" mass="9804">MWPIIMQFLRSRAPIITLPIASIIGVIGYNIESWISNKHTPYQESIQDKRIERLSDDKQLENATEVKALKYSENVFSKNLSPSLK</sequence>
<evidence type="ECO:0000256" key="6">
    <source>
        <dbReference type="SAM" id="Phobius"/>
    </source>
</evidence>
<dbReference type="PANTHER" id="PTHR28599:SF1">
    <property type="entry name" value="SMALL INTEGRAL MEMBRANE PROTEIN 12"/>
    <property type="match status" value="1"/>
</dbReference>
<evidence type="ECO:0000256" key="4">
    <source>
        <dbReference type="ARBA" id="ARBA00022989"/>
    </source>
</evidence>
<keyword evidence="3 6" id="KW-0812">Transmembrane</keyword>
<evidence type="ECO:0000256" key="5">
    <source>
        <dbReference type="ARBA" id="ARBA00023136"/>
    </source>
</evidence>
<comment type="subcellular location">
    <subcellularLocation>
        <location evidence="1">Membrane</location>
        <topology evidence="1">Single-pass membrane protein</topology>
    </subcellularLocation>
</comment>
<dbReference type="AlphaFoldDB" id="A0A6M2E1N4"/>
<dbReference type="GO" id="GO:0016020">
    <property type="term" value="C:membrane"/>
    <property type="evidence" value="ECO:0007669"/>
    <property type="project" value="UniProtKB-SubCell"/>
</dbReference>
<evidence type="ECO:0000313" key="7">
    <source>
        <dbReference type="EMBL" id="NOV51241.1"/>
    </source>
</evidence>
<evidence type="ECO:0000256" key="3">
    <source>
        <dbReference type="ARBA" id="ARBA00022692"/>
    </source>
</evidence>
<dbReference type="PANTHER" id="PTHR28599">
    <property type="entry name" value="SMALL INTEGRAL MEMBRANE PROTEIN 12"/>
    <property type="match status" value="1"/>
</dbReference>
<dbReference type="InterPro" id="IPR031933">
    <property type="entry name" value="UPF0767"/>
</dbReference>
<protein>
    <submittedName>
        <fullName evidence="7">Putative secreted protein</fullName>
    </submittedName>
</protein>
<comment type="similarity">
    <text evidence="2">Belongs to the SMIM12 family.</text>
</comment>
<accession>A0A6M2E1N4</accession>
<name>A0A6M2E1N4_XENCH</name>